<evidence type="ECO:0000256" key="11">
    <source>
        <dbReference type="ARBA" id="ARBA00031550"/>
    </source>
</evidence>
<evidence type="ECO:0000256" key="6">
    <source>
        <dbReference type="ARBA" id="ARBA00022532"/>
    </source>
</evidence>
<comment type="cofactor">
    <cofactor evidence="2">
        <name>FAD</name>
        <dbReference type="ChEBI" id="CHEBI:57692"/>
    </cofactor>
</comment>
<evidence type="ECO:0000256" key="3">
    <source>
        <dbReference type="ARBA" id="ARBA00005012"/>
    </source>
</evidence>
<comment type="pathway">
    <text evidence="3">Carbohydrate metabolism; tricarboxylic acid cycle; oxaloacetate from (S)-malate (quinone route): step 1/1.</text>
</comment>
<evidence type="ECO:0000256" key="10">
    <source>
        <dbReference type="ARBA" id="ARBA00030660"/>
    </source>
</evidence>
<accession>A0ABM7GNY4</accession>
<comment type="catalytic activity">
    <reaction evidence="1">
        <text>(S)-malate + a quinone = a quinol + oxaloacetate</text>
        <dbReference type="Rhea" id="RHEA:46012"/>
        <dbReference type="ChEBI" id="CHEBI:15589"/>
        <dbReference type="ChEBI" id="CHEBI:16452"/>
        <dbReference type="ChEBI" id="CHEBI:24646"/>
        <dbReference type="ChEBI" id="CHEBI:132124"/>
        <dbReference type="EC" id="1.1.5.4"/>
    </reaction>
</comment>
<keyword evidence="14" id="KW-1185">Reference proteome</keyword>
<dbReference type="EC" id="1.1.5.4" evidence="5"/>
<gene>
    <name evidence="13" type="ORF">HORIV_48240</name>
</gene>
<evidence type="ECO:0000256" key="12">
    <source>
        <dbReference type="SAM" id="MobiDB-lite"/>
    </source>
</evidence>
<sequence>MSDDDRFEALQKYYPEANQDDWTLWTAGQRVQIIKENPEKGGVLQFGTEVVTSQDGTMSALLGASPGASTAPSIMLNLLDRVFPEQVASAEWQEKLTDIVPSYGQRLAENPELLSEVRAFTAQTLQLDEPLNLASDSDAEQVSEERDGQDEQSEEAASDL</sequence>
<proteinExistence type="inferred from homology"/>
<organism evidence="13 14">
    <name type="scientific">Vreelandella olivaria</name>
    <dbReference type="NCBI Taxonomy" id="390919"/>
    <lineage>
        <taxon>Bacteria</taxon>
        <taxon>Pseudomonadati</taxon>
        <taxon>Pseudomonadota</taxon>
        <taxon>Gammaproteobacteria</taxon>
        <taxon>Oceanospirillales</taxon>
        <taxon>Halomonadaceae</taxon>
        <taxon>Vreelandella</taxon>
    </lineage>
</organism>
<evidence type="ECO:0000256" key="8">
    <source>
        <dbReference type="ARBA" id="ARBA00022827"/>
    </source>
</evidence>
<evidence type="ECO:0000256" key="1">
    <source>
        <dbReference type="ARBA" id="ARBA00001139"/>
    </source>
</evidence>
<evidence type="ECO:0000256" key="9">
    <source>
        <dbReference type="ARBA" id="ARBA00023002"/>
    </source>
</evidence>
<reference evidence="14" key="1">
    <citation type="journal article" date="2019" name="Microbiol. Resour. Announc.">
        <title>Complete Genome Sequence of Halomonas olivaria, a Moderately Halophilic Bacterium Isolated from Olive Processing Effluents, Obtained by Nanopore Sequencing.</title>
        <authorList>
            <person name="Nagata S."/>
            <person name="Ii K.M."/>
            <person name="Tsukimi T."/>
            <person name="Miura M.C."/>
            <person name="Galipon J."/>
            <person name="Arakawa K."/>
        </authorList>
    </citation>
    <scope>NUCLEOTIDE SEQUENCE [LARGE SCALE GENOMIC DNA]</scope>
    <source>
        <strain evidence="14">TYRC17</strain>
    </source>
</reference>
<protein>
    <recommendedName>
        <fullName evidence="5">malate dehydrogenase (quinone)</fullName>
        <ecNumber evidence="5">1.1.5.4</ecNumber>
    </recommendedName>
    <alternativeName>
        <fullName evidence="11">MQO</fullName>
    </alternativeName>
    <alternativeName>
        <fullName evidence="10">Malate dehydrogenase [quinone]</fullName>
    </alternativeName>
</protein>
<dbReference type="EMBL" id="AP019416">
    <property type="protein sequence ID" value="BBI52403.1"/>
    <property type="molecule type" value="Genomic_DNA"/>
</dbReference>
<evidence type="ECO:0000313" key="13">
    <source>
        <dbReference type="EMBL" id="BBI52403.1"/>
    </source>
</evidence>
<evidence type="ECO:0000256" key="2">
    <source>
        <dbReference type="ARBA" id="ARBA00001974"/>
    </source>
</evidence>
<dbReference type="Proteomes" id="UP000289555">
    <property type="component" value="Chromosome"/>
</dbReference>
<dbReference type="Pfam" id="PF06039">
    <property type="entry name" value="Mqo"/>
    <property type="match status" value="1"/>
</dbReference>
<evidence type="ECO:0000256" key="7">
    <source>
        <dbReference type="ARBA" id="ARBA00022630"/>
    </source>
</evidence>
<evidence type="ECO:0000313" key="14">
    <source>
        <dbReference type="Proteomes" id="UP000289555"/>
    </source>
</evidence>
<evidence type="ECO:0000256" key="4">
    <source>
        <dbReference type="ARBA" id="ARBA00006389"/>
    </source>
</evidence>
<evidence type="ECO:0000256" key="5">
    <source>
        <dbReference type="ARBA" id="ARBA00013026"/>
    </source>
</evidence>
<keyword evidence="9" id="KW-0560">Oxidoreductase</keyword>
<feature type="compositionally biased region" description="Acidic residues" evidence="12">
    <location>
        <begin position="137"/>
        <end position="160"/>
    </location>
</feature>
<keyword evidence="7" id="KW-0285">Flavoprotein</keyword>
<dbReference type="InterPro" id="IPR006231">
    <property type="entry name" value="MQO"/>
</dbReference>
<name>A0ABM7GNY4_9GAMM</name>
<feature type="region of interest" description="Disordered" evidence="12">
    <location>
        <begin position="129"/>
        <end position="160"/>
    </location>
</feature>
<keyword evidence="8" id="KW-0274">FAD</keyword>
<comment type="similarity">
    <text evidence="4">Belongs to the MQO family.</text>
</comment>
<keyword evidence="6" id="KW-0816">Tricarboxylic acid cycle</keyword>